<evidence type="ECO:0000313" key="4">
    <source>
        <dbReference type="EnsemblFungi" id="PTTG_05171-t43_1-p1"/>
    </source>
</evidence>
<reference evidence="4" key="4">
    <citation type="submission" date="2025-05" db="UniProtKB">
        <authorList>
            <consortium name="EnsemblFungi"/>
        </authorList>
    </citation>
    <scope>IDENTIFICATION</scope>
    <source>
        <strain evidence="4">isolate 1-1 / race 1 (BBBD)</strain>
    </source>
</reference>
<dbReference type="VEuPathDB" id="FungiDB:PTTG_05171"/>
<evidence type="ECO:0000313" key="5">
    <source>
        <dbReference type="Proteomes" id="UP000005240"/>
    </source>
</evidence>
<dbReference type="AlphaFoldDB" id="A0A180G5W0"/>
<dbReference type="Pfam" id="PF20515">
    <property type="entry name" value="2OG-FeII_Oxy_6"/>
    <property type="match status" value="1"/>
</dbReference>
<reference evidence="3" key="1">
    <citation type="submission" date="2009-11" db="EMBL/GenBank/DDBJ databases">
        <authorList>
            <consortium name="The Broad Institute Genome Sequencing Platform"/>
            <person name="Ward D."/>
            <person name="Feldgarden M."/>
            <person name="Earl A."/>
            <person name="Young S.K."/>
            <person name="Zeng Q."/>
            <person name="Koehrsen M."/>
            <person name="Alvarado L."/>
            <person name="Berlin A."/>
            <person name="Bochicchio J."/>
            <person name="Borenstein D."/>
            <person name="Chapman S.B."/>
            <person name="Chen Z."/>
            <person name="Engels R."/>
            <person name="Freedman E."/>
            <person name="Gellesch M."/>
            <person name="Goldberg J."/>
            <person name="Griggs A."/>
            <person name="Gujja S."/>
            <person name="Heilman E."/>
            <person name="Heiman D."/>
            <person name="Hepburn T."/>
            <person name="Howarth C."/>
            <person name="Jen D."/>
            <person name="Larson L."/>
            <person name="Lewis B."/>
            <person name="Mehta T."/>
            <person name="Park D."/>
            <person name="Pearson M."/>
            <person name="Roberts A."/>
            <person name="Saif S."/>
            <person name="Shea T."/>
            <person name="Shenoy N."/>
            <person name="Sisk P."/>
            <person name="Stolte C."/>
            <person name="Sykes S."/>
            <person name="Thomson T."/>
            <person name="Walk T."/>
            <person name="White J."/>
            <person name="Yandava C."/>
            <person name="Izard J."/>
            <person name="Baranova O.V."/>
            <person name="Blanton J.M."/>
            <person name="Tanner A.C."/>
            <person name="Dewhirst F.E."/>
            <person name="Haas B."/>
            <person name="Nusbaum C."/>
            <person name="Birren B."/>
        </authorList>
    </citation>
    <scope>NUCLEOTIDE SEQUENCE [LARGE SCALE GENOMIC DNA]</scope>
    <source>
        <strain evidence="3">1-1 BBBD Race 1</strain>
    </source>
</reference>
<reference evidence="3" key="2">
    <citation type="submission" date="2016-05" db="EMBL/GenBank/DDBJ databases">
        <title>Comparative analysis highlights variable genome content of wheat rusts and divergence of the mating loci.</title>
        <authorList>
            <person name="Cuomo C.A."/>
            <person name="Bakkeren G."/>
            <person name="Szabo L."/>
            <person name="Khalil H."/>
            <person name="Joly D."/>
            <person name="Goldberg J."/>
            <person name="Young S."/>
            <person name="Zeng Q."/>
            <person name="Fellers J."/>
        </authorList>
    </citation>
    <scope>NUCLEOTIDE SEQUENCE [LARGE SCALE GENOMIC DNA]</scope>
    <source>
        <strain evidence="3">1-1 BBBD Race 1</strain>
    </source>
</reference>
<gene>
    <name evidence="3" type="ORF">PTTG_05171</name>
</gene>
<evidence type="ECO:0000256" key="1">
    <source>
        <dbReference type="SAM" id="MobiDB-lite"/>
    </source>
</evidence>
<dbReference type="InterPro" id="IPR046798">
    <property type="entry name" value="2OG-FeII_Oxy_6"/>
</dbReference>
<name>A0A180G5W0_PUCT1</name>
<protein>
    <recommendedName>
        <fullName evidence="2">Tet-like 2OG-Fe(II) oxygenase domain-containing protein</fullName>
    </recommendedName>
</protein>
<dbReference type="EnsemblFungi" id="PTTG_05171-t43_1">
    <property type="protein sequence ID" value="PTTG_05171-t43_1-p1"/>
    <property type="gene ID" value="PTTG_05171"/>
</dbReference>
<accession>A0A180G5W0</accession>
<proteinExistence type="predicted"/>
<evidence type="ECO:0000259" key="2">
    <source>
        <dbReference type="Pfam" id="PF20515"/>
    </source>
</evidence>
<feature type="compositionally biased region" description="Basic residues" evidence="1">
    <location>
        <begin position="11"/>
        <end position="24"/>
    </location>
</feature>
<dbReference type="OrthoDB" id="2503705at2759"/>
<feature type="domain" description="Tet-like 2OG-Fe(II) oxygenase" evidence="2">
    <location>
        <begin position="105"/>
        <end position="313"/>
    </location>
</feature>
<dbReference type="EMBL" id="ADAS02000219">
    <property type="protein sequence ID" value="OAV88061.1"/>
    <property type="molecule type" value="Genomic_DNA"/>
</dbReference>
<feature type="region of interest" description="Disordered" evidence="1">
    <location>
        <begin position="1"/>
        <end position="62"/>
    </location>
</feature>
<reference evidence="4 5" key="3">
    <citation type="journal article" date="2017" name="G3 (Bethesda)">
        <title>Comparative analysis highlights variable genome content of wheat rusts and divergence of the mating loci.</title>
        <authorList>
            <person name="Cuomo C.A."/>
            <person name="Bakkeren G."/>
            <person name="Khalil H.B."/>
            <person name="Panwar V."/>
            <person name="Joly D."/>
            <person name="Linning R."/>
            <person name="Sakthikumar S."/>
            <person name="Song X."/>
            <person name="Adiconis X."/>
            <person name="Fan L."/>
            <person name="Goldberg J.M."/>
            <person name="Levin J.Z."/>
            <person name="Young S."/>
            <person name="Zeng Q."/>
            <person name="Anikster Y."/>
            <person name="Bruce M."/>
            <person name="Wang M."/>
            <person name="Yin C."/>
            <person name="McCallum B."/>
            <person name="Szabo L.J."/>
            <person name="Hulbert S."/>
            <person name="Chen X."/>
            <person name="Fellers J.P."/>
        </authorList>
    </citation>
    <scope>NUCLEOTIDE SEQUENCE</scope>
    <source>
        <strain evidence="4">isolate 1-1 / race 1 (BBBD)</strain>
        <strain evidence="5">Isolate 1-1 / race 1 (BBBD)</strain>
    </source>
</reference>
<dbReference type="Proteomes" id="UP000005240">
    <property type="component" value="Unassembled WGS sequence"/>
</dbReference>
<keyword evidence="5" id="KW-1185">Reference proteome</keyword>
<evidence type="ECO:0000313" key="3">
    <source>
        <dbReference type="EMBL" id="OAV88061.1"/>
    </source>
</evidence>
<organism evidence="3">
    <name type="scientific">Puccinia triticina (isolate 1-1 / race 1 (BBBD))</name>
    <name type="common">Brown leaf rust fungus</name>
    <dbReference type="NCBI Taxonomy" id="630390"/>
    <lineage>
        <taxon>Eukaryota</taxon>
        <taxon>Fungi</taxon>
        <taxon>Dikarya</taxon>
        <taxon>Basidiomycota</taxon>
        <taxon>Pucciniomycotina</taxon>
        <taxon>Pucciniomycetes</taxon>
        <taxon>Pucciniales</taxon>
        <taxon>Pucciniaceae</taxon>
        <taxon>Puccinia</taxon>
    </lineage>
</organism>
<sequence>MFSSVSEYQKQRKRDNRNNRRKTERHSTYQSAGHAADPSLPPEKLTWSINDSKKPSSSHTNSSRALKIAEGFHYFGHGKVVVIDEENPDQIIAIIEFTKVEDLTPIELNELNIVARFIHRCKQFVNVVKEASRSWGGHMWMVGWRKGFEAYKLAGVYLNSKKIEAAKDDYDSLMRSSSAPSNILGKMFKGVANIAFEKNRELMKTNSIPAFGSLHYKDPLGKFECSPNLSFTTGGYFNPPHKDTKDAQDFAFALFLPTNKSDGSIIASTDVYHVKGGSFVFPDYRIGINLDEQKGIVKLVWASRTVRHCTLPARESPTQARTAMSLQINQTTLTTFRDINNGSIYNRPAIRQKVKENLFVAGHDYAMNPSNYPHP</sequence>